<sequence length="195" mass="21644">MRQSSSAPMETPLLKSGAERGYGGEGGDYPPLTTWREFGTNLVTTVFVGHIGNLELSAVSISVSVIGTFSFGFMVGFLFSLYTSILSRVFPFWVVTVIYEVCAWYGECAGDLMWTSLWCWTSPVAWVLLAEIMDNSISKLYHLLPIYIFATPILKALGQEDEIADLAGQFTLETIPQLFSLAIIFPTQKFLQAQK</sequence>
<dbReference type="EMBL" id="QGNW01001420">
    <property type="protein sequence ID" value="RVW42005.1"/>
    <property type="molecule type" value="Genomic_DNA"/>
</dbReference>
<dbReference type="PANTHER" id="PTHR11206">
    <property type="entry name" value="MULTIDRUG RESISTANCE PROTEIN"/>
    <property type="match status" value="1"/>
</dbReference>
<proteinExistence type="predicted"/>
<comment type="caution">
    <text evidence="3">The sequence shown here is derived from an EMBL/GenBank/DDBJ whole genome shotgun (WGS) entry which is preliminary data.</text>
</comment>
<accession>A0A438E2Q5</accession>
<feature type="region of interest" description="Disordered" evidence="1">
    <location>
        <begin position="1"/>
        <end position="25"/>
    </location>
</feature>
<keyword evidence="2" id="KW-0472">Membrane</keyword>
<evidence type="ECO:0000256" key="1">
    <source>
        <dbReference type="SAM" id="MobiDB-lite"/>
    </source>
</evidence>
<dbReference type="AlphaFoldDB" id="A0A438E2Q5"/>
<gene>
    <name evidence="3" type="primary">DTX35_1</name>
    <name evidence="3" type="ORF">CK203_092867</name>
</gene>
<name>A0A438E2Q5_VITVI</name>
<evidence type="ECO:0000313" key="4">
    <source>
        <dbReference type="Proteomes" id="UP000288805"/>
    </source>
</evidence>
<evidence type="ECO:0000313" key="3">
    <source>
        <dbReference type="EMBL" id="RVW42005.1"/>
    </source>
</evidence>
<dbReference type="Proteomes" id="UP000288805">
    <property type="component" value="Unassembled WGS sequence"/>
</dbReference>
<evidence type="ECO:0000256" key="2">
    <source>
        <dbReference type="SAM" id="Phobius"/>
    </source>
</evidence>
<reference evidence="3 4" key="1">
    <citation type="journal article" date="2018" name="PLoS Genet.">
        <title>Population sequencing reveals clonal diversity and ancestral inbreeding in the grapevine cultivar Chardonnay.</title>
        <authorList>
            <person name="Roach M.J."/>
            <person name="Johnson D.L."/>
            <person name="Bohlmann J."/>
            <person name="van Vuuren H.J."/>
            <person name="Jones S.J."/>
            <person name="Pretorius I.S."/>
            <person name="Schmidt S.A."/>
            <person name="Borneman A.R."/>
        </authorList>
    </citation>
    <scope>NUCLEOTIDE SEQUENCE [LARGE SCALE GENOMIC DNA]</scope>
    <source>
        <strain evidence="4">cv. Chardonnay</strain>
        <tissue evidence="3">Leaf</tissue>
    </source>
</reference>
<organism evidence="3 4">
    <name type="scientific">Vitis vinifera</name>
    <name type="common">Grape</name>
    <dbReference type="NCBI Taxonomy" id="29760"/>
    <lineage>
        <taxon>Eukaryota</taxon>
        <taxon>Viridiplantae</taxon>
        <taxon>Streptophyta</taxon>
        <taxon>Embryophyta</taxon>
        <taxon>Tracheophyta</taxon>
        <taxon>Spermatophyta</taxon>
        <taxon>Magnoliopsida</taxon>
        <taxon>eudicotyledons</taxon>
        <taxon>Gunneridae</taxon>
        <taxon>Pentapetalae</taxon>
        <taxon>rosids</taxon>
        <taxon>Vitales</taxon>
        <taxon>Vitaceae</taxon>
        <taxon>Viteae</taxon>
        <taxon>Vitis</taxon>
    </lineage>
</organism>
<feature type="transmembrane region" description="Helical" evidence="2">
    <location>
        <begin position="58"/>
        <end position="82"/>
    </location>
</feature>
<keyword evidence="2" id="KW-1133">Transmembrane helix</keyword>
<keyword evidence="2" id="KW-0812">Transmembrane</keyword>
<protein>
    <submittedName>
        <fullName evidence="3">Protein detoxification 35</fullName>
    </submittedName>
</protein>